<dbReference type="KEGG" id="plyc:GXP70_19015"/>
<dbReference type="InterPro" id="IPR018062">
    <property type="entry name" value="HTH_AraC-typ_CS"/>
</dbReference>
<dbReference type="PANTHER" id="PTHR43280:SF2">
    <property type="entry name" value="HTH-TYPE TRANSCRIPTIONAL REGULATOR EXSA"/>
    <property type="match status" value="1"/>
</dbReference>
<evidence type="ECO:0000259" key="4">
    <source>
        <dbReference type="PROSITE" id="PS01124"/>
    </source>
</evidence>
<dbReference type="PRINTS" id="PR00032">
    <property type="entry name" value="HTHARAC"/>
</dbReference>
<protein>
    <submittedName>
        <fullName evidence="5">AraC family transcriptional regulator</fullName>
    </submittedName>
</protein>
<dbReference type="InterPro" id="IPR003313">
    <property type="entry name" value="AraC-bd"/>
</dbReference>
<dbReference type="PANTHER" id="PTHR43280">
    <property type="entry name" value="ARAC-FAMILY TRANSCRIPTIONAL REGULATOR"/>
    <property type="match status" value="1"/>
</dbReference>
<accession>A0A6C0G3B6</accession>
<dbReference type="Pfam" id="PF02311">
    <property type="entry name" value="AraC_binding"/>
    <property type="match status" value="1"/>
</dbReference>
<organism evidence="5 6">
    <name type="scientific">Paenibacillus lycopersici</name>
    <dbReference type="NCBI Taxonomy" id="2704462"/>
    <lineage>
        <taxon>Bacteria</taxon>
        <taxon>Bacillati</taxon>
        <taxon>Bacillota</taxon>
        <taxon>Bacilli</taxon>
        <taxon>Bacillales</taxon>
        <taxon>Paenibacillaceae</taxon>
        <taxon>Paenibacillus</taxon>
    </lineage>
</organism>
<keyword evidence="2" id="KW-0238">DNA-binding</keyword>
<dbReference type="Gene3D" id="1.10.10.60">
    <property type="entry name" value="Homeodomain-like"/>
    <property type="match status" value="2"/>
</dbReference>
<dbReference type="InterPro" id="IPR018060">
    <property type="entry name" value="HTH_AraC"/>
</dbReference>
<dbReference type="Proteomes" id="UP000476064">
    <property type="component" value="Chromosome"/>
</dbReference>
<gene>
    <name evidence="5" type="ORF">GXP70_19015</name>
</gene>
<evidence type="ECO:0000256" key="2">
    <source>
        <dbReference type="ARBA" id="ARBA00023125"/>
    </source>
</evidence>
<proteinExistence type="predicted"/>
<dbReference type="InterPro" id="IPR037923">
    <property type="entry name" value="HTH-like"/>
</dbReference>
<dbReference type="InterPro" id="IPR014710">
    <property type="entry name" value="RmlC-like_jellyroll"/>
</dbReference>
<dbReference type="SMART" id="SM00342">
    <property type="entry name" value="HTH_ARAC"/>
    <property type="match status" value="1"/>
</dbReference>
<dbReference type="AlphaFoldDB" id="A0A6C0G3B6"/>
<dbReference type="EMBL" id="CP048209">
    <property type="protein sequence ID" value="QHT61864.1"/>
    <property type="molecule type" value="Genomic_DNA"/>
</dbReference>
<reference evidence="5 6" key="1">
    <citation type="submission" date="2020-01" db="EMBL/GenBank/DDBJ databases">
        <title>Paenibacillus sp. nov., isolated from tomato rhizosphere.</title>
        <authorList>
            <person name="Weon H.-Y."/>
            <person name="Lee S.A."/>
        </authorList>
    </citation>
    <scope>NUCLEOTIDE SEQUENCE [LARGE SCALE GENOMIC DNA]</scope>
    <source>
        <strain evidence="5 6">12200R-189</strain>
    </source>
</reference>
<keyword evidence="6" id="KW-1185">Reference proteome</keyword>
<evidence type="ECO:0000256" key="1">
    <source>
        <dbReference type="ARBA" id="ARBA00023015"/>
    </source>
</evidence>
<dbReference type="InterPro" id="IPR020449">
    <property type="entry name" value="Tscrpt_reg_AraC-type_HTH"/>
</dbReference>
<evidence type="ECO:0000313" key="6">
    <source>
        <dbReference type="Proteomes" id="UP000476064"/>
    </source>
</evidence>
<dbReference type="RefSeq" id="WP_162358301.1">
    <property type="nucleotide sequence ID" value="NZ_CP048209.1"/>
</dbReference>
<dbReference type="PROSITE" id="PS00041">
    <property type="entry name" value="HTH_ARAC_FAMILY_1"/>
    <property type="match status" value="1"/>
</dbReference>
<sequence length="314" mass="36650">MKDKKIRYRILFSYLSIIAEVLNVQIERLSPYIRVAMDSVLDASWSIGKRVIWDYELLYLMEGQLLVTVEGETYEGSAGDYFFFKPGQTHSIQIIGGTRIRQPHVHFDLTVQPDSPEVGVSFKPLEQMTAKERGWLRSNELDARPYYIPSRFRPGDPLPLEQALFELIREFETKPPFHELRMKSLMLDILSLIMREQYWGSKAPGGGQLELLAEIKAFIDHNAHRSVSLEELEVRFHISKFYLIHLFKNVFQRTPIQYHQHIRLEKAKTMIRYTYLSLQEISDQLGYSTIHAFSRAFKSYEGCSPSRYRATMSG</sequence>
<keyword evidence="3" id="KW-0804">Transcription</keyword>
<name>A0A6C0G3B6_9BACL</name>
<evidence type="ECO:0000313" key="5">
    <source>
        <dbReference type="EMBL" id="QHT61864.1"/>
    </source>
</evidence>
<dbReference type="Gene3D" id="2.60.120.10">
    <property type="entry name" value="Jelly Rolls"/>
    <property type="match status" value="1"/>
</dbReference>
<dbReference type="SUPFAM" id="SSF46689">
    <property type="entry name" value="Homeodomain-like"/>
    <property type="match status" value="2"/>
</dbReference>
<keyword evidence="1" id="KW-0805">Transcription regulation</keyword>
<dbReference type="GO" id="GO:0003700">
    <property type="term" value="F:DNA-binding transcription factor activity"/>
    <property type="evidence" value="ECO:0007669"/>
    <property type="project" value="InterPro"/>
</dbReference>
<dbReference type="Pfam" id="PF12833">
    <property type="entry name" value="HTH_18"/>
    <property type="match status" value="1"/>
</dbReference>
<dbReference type="InterPro" id="IPR009057">
    <property type="entry name" value="Homeodomain-like_sf"/>
</dbReference>
<feature type="domain" description="HTH araC/xylS-type" evidence="4">
    <location>
        <begin position="213"/>
        <end position="311"/>
    </location>
</feature>
<dbReference type="PROSITE" id="PS01124">
    <property type="entry name" value="HTH_ARAC_FAMILY_2"/>
    <property type="match status" value="1"/>
</dbReference>
<evidence type="ECO:0000256" key="3">
    <source>
        <dbReference type="ARBA" id="ARBA00023163"/>
    </source>
</evidence>
<dbReference type="GO" id="GO:0043565">
    <property type="term" value="F:sequence-specific DNA binding"/>
    <property type="evidence" value="ECO:0007669"/>
    <property type="project" value="InterPro"/>
</dbReference>
<dbReference type="SUPFAM" id="SSF51215">
    <property type="entry name" value="Regulatory protein AraC"/>
    <property type="match status" value="1"/>
</dbReference>